<keyword evidence="11 12" id="KW-0472">Membrane</keyword>
<evidence type="ECO:0000256" key="11">
    <source>
        <dbReference type="ARBA" id="ARBA00023136"/>
    </source>
</evidence>
<dbReference type="RefSeq" id="WP_345534507.1">
    <property type="nucleotide sequence ID" value="NZ_BAABLD010000017.1"/>
</dbReference>
<protein>
    <recommendedName>
        <fullName evidence="4 12">Heme exporter protein D</fullName>
    </recommendedName>
</protein>
<sequence length="56" mass="6466">MNWDSVSAFLAMGGRGAFVWGSYGATFLLIAVELWQLGKRRRDTLHRLKRLQQLED</sequence>
<evidence type="ECO:0000256" key="9">
    <source>
        <dbReference type="ARBA" id="ARBA00022748"/>
    </source>
</evidence>
<evidence type="ECO:0000256" key="1">
    <source>
        <dbReference type="ARBA" id="ARBA00002442"/>
    </source>
</evidence>
<reference evidence="14" key="1">
    <citation type="journal article" date="2019" name="Int. J. Syst. Evol. Microbiol.">
        <title>The Global Catalogue of Microorganisms (GCM) 10K type strain sequencing project: providing services to taxonomists for standard genome sequencing and annotation.</title>
        <authorList>
            <consortium name="The Broad Institute Genomics Platform"/>
            <consortium name="The Broad Institute Genome Sequencing Center for Infectious Disease"/>
            <person name="Wu L."/>
            <person name="Ma J."/>
        </authorList>
    </citation>
    <scope>NUCLEOTIDE SEQUENCE [LARGE SCALE GENOMIC DNA]</scope>
    <source>
        <strain evidence="14">JCM 18715</strain>
    </source>
</reference>
<keyword evidence="7 12" id="KW-0997">Cell inner membrane</keyword>
<evidence type="ECO:0000256" key="12">
    <source>
        <dbReference type="RuleBase" id="RU363101"/>
    </source>
</evidence>
<dbReference type="InterPro" id="IPR007078">
    <property type="entry name" value="Haem_export_protD_CcmD"/>
</dbReference>
<evidence type="ECO:0000256" key="6">
    <source>
        <dbReference type="ARBA" id="ARBA00022475"/>
    </source>
</evidence>
<keyword evidence="8 12" id="KW-0812">Transmembrane</keyword>
<comment type="function">
    <text evidence="1 12">Required for the export of heme to the periplasm for the biogenesis of c-type cytochromes.</text>
</comment>
<evidence type="ECO:0000256" key="10">
    <source>
        <dbReference type="ARBA" id="ARBA00022989"/>
    </source>
</evidence>
<gene>
    <name evidence="13" type="ORF">GCM10025770_36060</name>
</gene>
<evidence type="ECO:0000256" key="5">
    <source>
        <dbReference type="ARBA" id="ARBA00022448"/>
    </source>
</evidence>
<evidence type="ECO:0000256" key="8">
    <source>
        <dbReference type="ARBA" id="ARBA00022692"/>
    </source>
</evidence>
<keyword evidence="10 12" id="KW-1133">Transmembrane helix</keyword>
<dbReference type="PANTHER" id="PTHR37531:SF1">
    <property type="entry name" value="HEME EXPORTER PROTEIN D"/>
    <property type="match status" value="1"/>
</dbReference>
<feature type="transmembrane region" description="Helical" evidence="12">
    <location>
        <begin position="20"/>
        <end position="38"/>
    </location>
</feature>
<evidence type="ECO:0000256" key="2">
    <source>
        <dbReference type="ARBA" id="ARBA00004377"/>
    </source>
</evidence>
<comment type="subcellular location">
    <subcellularLocation>
        <location evidence="2 12">Cell inner membrane</location>
        <topology evidence="2 12">Single-pass membrane protein</topology>
    </subcellularLocation>
</comment>
<name>A0ABP9R4K9_9RHOO</name>
<evidence type="ECO:0000313" key="13">
    <source>
        <dbReference type="EMBL" id="GAA5171443.1"/>
    </source>
</evidence>
<keyword evidence="5 12" id="KW-0813">Transport</keyword>
<keyword evidence="14" id="KW-1185">Reference proteome</keyword>
<proteinExistence type="inferred from homology"/>
<evidence type="ECO:0000256" key="4">
    <source>
        <dbReference type="ARBA" id="ARBA00016461"/>
    </source>
</evidence>
<evidence type="ECO:0000313" key="14">
    <source>
        <dbReference type="Proteomes" id="UP001500547"/>
    </source>
</evidence>
<comment type="caution">
    <text evidence="13">The sequence shown here is derived from an EMBL/GenBank/DDBJ whole genome shotgun (WGS) entry which is preliminary data.</text>
</comment>
<dbReference type="EMBL" id="BAABLD010000017">
    <property type="protein sequence ID" value="GAA5171443.1"/>
    <property type="molecule type" value="Genomic_DNA"/>
</dbReference>
<comment type="similarity">
    <text evidence="3 12">Belongs to the CcmD/CycX/HelD family.</text>
</comment>
<dbReference type="Proteomes" id="UP001500547">
    <property type="component" value="Unassembled WGS sequence"/>
</dbReference>
<dbReference type="InterPro" id="IPR052075">
    <property type="entry name" value="Heme_exporter_D"/>
</dbReference>
<evidence type="ECO:0000256" key="3">
    <source>
        <dbReference type="ARBA" id="ARBA00008741"/>
    </source>
</evidence>
<dbReference type="PANTHER" id="PTHR37531">
    <property type="entry name" value="HEME EXPORTER PROTEIN D"/>
    <property type="match status" value="1"/>
</dbReference>
<keyword evidence="6 12" id="KW-1003">Cell membrane</keyword>
<accession>A0ABP9R4K9</accession>
<dbReference type="NCBIfam" id="TIGR03141">
    <property type="entry name" value="cytochro_ccmD"/>
    <property type="match status" value="1"/>
</dbReference>
<dbReference type="Pfam" id="PF04995">
    <property type="entry name" value="CcmD"/>
    <property type="match status" value="1"/>
</dbReference>
<keyword evidence="9 12" id="KW-0201">Cytochrome c-type biogenesis</keyword>
<evidence type="ECO:0000256" key="7">
    <source>
        <dbReference type="ARBA" id="ARBA00022519"/>
    </source>
</evidence>
<organism evidence="13 14">
    <name type="scientific">Viridibacterium curvum</name>
    <dbReference type="NCBI Taxonomy" id="1101404"/>
    <lineage>
        <taxon>Bacteria</taxon>
        <taxon>Pseudomonadati</taxon>
        <taxon>Pseudomonadota</taxon>
        <taxon>Betaproteobacteria</taxon>
        <taxon>Rhodocyclales</taxon>
        <taxon>Rhodocyclaceae</taxon>
        <taxon>Viridibacterium</taxon>
    </lineage>
</organism>